<organism evidence="7">
    <name type="scientific">hydrothermal vent metagenome</name>
    <dbReference type="NCBI Taxonomy" id="652676"/>
    <lineage>
        <taxon>unclassified sequences</taxon>
        <taxon>metagenomes</taxon>
        <taxon>ecological metagenomes</taxon>
    </lineage>
</organism>
<dbReference type="PANTHER" id="PTHR42911:SF1">
    <property type="entry name" value="MODULATOR OF FTSH PROTEASE HFLC"/>
    <property type="match status" value="1"/>
</dbReference>
<name>A0A3B0YY80_9ZZZZ</name>
<keyword evidence="3" id="KW-0812">Transmembrane</keyword>
<keyword evidence="5" id="KW-0472">Membrane</keyword>
<dbReference type="Pfam" id="PF01145">
    <property type="entry name" value="Band_7"/>
    <property type="match status" value="1"/>
</dbReference>
<reference evidence="7" key="1">
    <citation type="submission" date="2018-06" db="EMBL/GenBank/DDBJ databases">
        <authorList>
            <person name="Zhirakovskaya E."/>
        </authorList>
    </citation>
    <scope>NUCLEOTIDE SEQUENCE</scope>
</reference>
<comment type="subcellular location">
    <subcellularLocation>
        <location evidence="1">Membrane</location>
    </subcellularLocation>
</comment>
<evidence type="ECO:0000256" key="5">
    <source>
        <dbReference type="ARBA" id="ARBA00023136"/>
    </source>
</evidence>
<dbReference type="SUPFAM" id="SSF117892">
    <property type="entry name" value="Band 7/SPFH domain"/>
    <property type="match status" value="1"/>
</dbReference>
<dbReference type="InterPro" id="IPR001107">
    <property type="entry name" value="Band_7"/>
</dbReference>
<dbReference type="GO" id="GO:0016020">
    <property type="term" value="C:membrane"/>
    <property type="evidence" value="ECO:0007669"/>
    <property type="project" value="UniProtKB-SubCell"/>
</dbReference>
<protein>
    <submittedName>
        <fullName evidence="7">HflC protein</fullName>
    </submittedName>
</protein>
<evidence type="ECO:0000313" key="7">
    <source>
        <dbReference type="EMBL" id="VAW73366.1"/>
    </source>
</evidence>
<dbReference type="Gene3D" id="3.30.479.30">
    <property type="entry name" value="Band 7 domain"/>
    <property type="match status" value="1"/>
</dbReference>
<feature type="domain" description="Band 7" evidence="6">
    <location>
        <begin position="31"/>
        <end position="200"/>
    </location>
</feature>
<accession>A0A3B0YY80</accession>
<dbReference type="InterPro" id="IPR010200">
    <property type="entry name" value="HflC"/>
</dbReference>
<sequence length="305" mass="34944">MDTITRMVNIMSSGRIALLLLLFIVGLLAYMSAFIVDRTEVAIRFQFGAVKQVYKKEGLYFMTPFVNNVVKMDRRILTLDEQPAKFITGDQKVLFIDYFAKWKIVDPKRFYRKAQGGITYGNRILSGILNAALTKGMRNYNINQVITTKRREIMRSLVVEANLKLNGTTDSTNYGIKILDVRVKQIEFPRSIRQAIYNTMIAERTKRSTQHIEEGKAKAARIKTISDKEKRIILATANESALKIRGDGEAQATKILANAHKRNPEFFYFYSHLKAVEKSFNGKKGVMLLGPDMELFKYFETSKPK</sequence>
<evidence type="ECO:0000259" key="6">
    <source>
        <dbReference type="SMART" id="SM00244"/>
    </source>
</evidence>
<evidence type="ECO:0000256" key="4">
    <source>
        <dbReference type="ARBA" id="ARBA00022989"/>
    </source>
</evidence>
<evidence type="ECO:0000256" key="2">
    <source>
        <dbReference type="ARBA" id="ARBA00007862"/>
    </source>
</evidence>
<proteinExistence type="inferred from homology"/>
<keyword evidence="4" id="KW-1133">Transmembrane helix</keyword>
<dbReference type="CDD" id="cd03405">
    <property type="entry name" value="SPFH_HflC"/>
    <property type="match status" value="1"/>
</dbReference>
<dbReference type="AlphaFoldDB" id="A0A3B0YY80"/>
<comment type="similarity">
    <text evidence="2">Belongs to the band 7/mec-2 family. HflC subfamily.</text>
</comment>
<evidence type="ECO:0000256" key="3">
    <source>
        <dbReference type="ARBA" id="ARBA00022692"/>
    </source>
</evidence>
<dbReference type="SMART" id="SM00244">
    <property type="entry name" value="PHB"/>
    <property type="match status" value="1"/>
</dbReference>
<evidence type="ECO:0000256" key="1">
    <source>
        <dbReference type="ARBA" id="ARBA00004370"/>
    </source>
</evidence>
<dbReference type="EMBL" id="UOFL01000043">
    <property type="protein sequence ID" value="VAW73366.1"/>
    <property type="molecule type" value="Genomic_DNA"/>
</dbReference>
<dbReference type="InterPro" id="IPR036013">
    <property type="entry name" value="Band_7/SPFH_dom_sf"/>
</dbReference>
<dbReference type="PANTHER" id="PTHR42911">
    <property type="entry name" value="MODULATOR OF FTSH PROTEASE HFLC"/>
    <property type="match status" value="1"/>
</dbReference>
<gene>
    <name evidence="7" type="ORF">MNBD_GAMMA12-3337</name>
</gene>
<dbReference type="PIRSF" id="PIRSF005651">
    <property type="entry name" value="HflC"/>
    <property type="match status" value="1"/>
</dbReference>